<comment type="caution">
    <text evidence="2">The sequence shown here is derived from an EMBL/GenBank/DDBJ whole genome shotgun (WGS) entry which is preliminary data.</text>
</comment>
<dbReference type="Proteomes" id="UP001359485">
    <property type="component" value="Unassembled WGS sequence"/>
</dbReference>
<feature type="compositionally biased region" description="Low complexity" evidence="1">
    <location>
        <begin position="1"/>
        <end position="11"/>
    </location>
</feature>
<evidence type="ECO:0000313" key="3">
    <source>
        <dbReference type="Proteomes" id="UP001359485"/>
    </source>
</evidence>
<dbReference type="EMBL" id="JAWJWF010000002">
    <property type="protein sequence ID" value="KAK6637617.1"/>
    <property type="molecule type" value="Genomic_DNA"/>
</dbReference>
<feature type="region of interest" description="Disordered" evidence="1">
    <location>
        <begin position="1"/>
        <end position="28"/>
    </location>
</feature>
<sequence>MTTTTTTTMMTQSGEKPLRNGGRGRQLPWETNHLIVREGREKPSDDFLAPSHGDPKAAHFPPGFFLHPPTSEFPVIFQFCSRESDAINRADDELFYTLISSTSCEGSARVIGQASSNGLNIFKYSVSVRQHVKHEQYRVSQFLIVGIDNSTSLFNYTKTTFTILQTIETWSLSRHS</sequence>
<protein>
    <submittedName>
        <fullName evidence="2">Uncharacterized protein</fullName>
    </submittedName>
</protein>
<gene>
    <name evidence="2" type="ORF">RUM44_008039</name>
</gene>
<name>A0ABR1B7N1_POLSC</name>
<evidence type="ECO:0000313" key="2">
    <source>
        <dbReference type="EMBL" id="KAK6637617.1"/>
    </source>
</evidence>
<organism evidence="2 3">
    <name type="scientific">Polyplax serrata</name>
    <name type="common">Common mouse louse</name>
    <dbReference type="NCBI Taxonomy" id="468196"/>
    <lineage>
        <taxon>Eukaryota</taxon>
        <taxon>Metazoa</taxon>
        <taxon>Ecdysozoa</taxon>
        <taxon>Arthropoda</taxon>
        <taxon>Hexapoda</taxon>
        <taxon>Insecta</taxon>
        <taxon>Pterygota</taxon>
        <taxon>Neoptera</taxon>
        <taxon>Paraneoptera</taxon>
        <taxon>Psocodea</taxon>
        <taxon>Troctomorpha</taxon>
        <taxon>Phthiraptera</taxon>
        <taxon>Anoplura</taxon>
        <taxon>Polyplacidae</taxon>
        <taxon>Polyplax</taxon>
    </lineage>
</organism>
<accession>A0ABR1B7N1</accession>
<keyword evidence="3" id="KW-1185">Reference proteome</keyword>
<proteinExistence type="predicted"/>
<evidence type="ECO:0000256" key="1">
    <source>
        <dbReference type="SAM" id="MobiDB-lite"/>
    </source>
</evidence>
<reference evidence="2 3" key="1">
    <citation type="submission" date="2023-09" db="EMBL/GenBank/DDBJ databases">
        <title>Genomes of two closely related lineages of the louse Polyplax serrata with different host specificities.</title>
        <authorList>
            <person name="Martinu J."/>
            <person name="Tarabai H."/>
            <person name="Stefka J."/>
            <person name="Hypsa V."/>
        </authorList>
    </citation>
    <scope>NUCLEOTIDE SEQUENCE [LARGE SCALE GENOMIC DNA]</scope>
    <source>
        <strain evidence="2">98ZLc_SE</strain>
    </source>
</reference>